<evidence type="ECO:0000256" key="4">
    <source>
        <dbReference type="ARBA" id="ARBA00022840"/>
    </source>
</evidence>
<dbReference type="EMBL" id="DQZW01000292">
    <property type="protein sequence ID" value="HDL90484.1"/>
    <property type="molecule type" value="Genomic_DNA"/>
</dbReference>
<dbReference type="InterPro" id="IPR003439">
    <property type="entry name" value="ABC_transporter-like_ATP-bd"/>
</dbReference>
<comment type="similarity">
    <text evidence="1">Belongs to the ABC transporter superfamily.</text>
</comment>
<dbReference type="GO" id="GO:0015807">
    <property type="term" value="P:L-amino acid transport"/>
    <property type="evidence" value="ECO:0007669"/>
    <property type="project" value="TreeGrafter"/>
</dbReference>
<organism evidence="7">
    <name type="scientific">Thermodesulforhabdus norvegica</name>
    <dbReference type="NCBI Taxonomy" id="39841"/>
    <lineage>
        <taxon>Bacteria</taxon>
        <taxon>Pseudomonadati</taxon>
        <taxon>Thermodesulfobacteriota</taxon>
        <taxon>Syntrophobacteria</taxon>
        <taxon>Syntrophobacterales</taxon>
        <taxon>Thermodesulforhabdaceae</taxon>
        <taxon>Thermodesulforhabdus</taxon>
    </lineage>
</organism>
<dbReference type="AlphaFoldDB" id="A0A7C0WST9"/>
<dbReference type="InterPro" id="IPR003593">
    <property type="entry name" value="AAA+_ATPase"/>
</dbReference>
<name>A0A7C0WST9_9BACT</name>
<evidence type="ECO:0000256" key="1">
    <source>
        <dbReference type="ARBA" id="ARBA00005417"/>
    </source>
</evidence>
<evidence type="ECO:0000256" key="5">
    <source>
        <dbReference type="ARBA" id="ARBA00022970"/>
    </source>
</evidence>
<protein>
    <submittedName>
        <fullName evidence="7">ABC transporter ATP-binding protein</fullName>
    </submittedName>
</protein>
<dbReference type="SUPFAM" id="SSF52540">
    <property type="entry name" value="P-loop containing nucleoside triphosphate hydrolases"/>
    <property type="match status" value="1"/>
</dbReference>
<evidence type="ECO:0000256" key="3">
    <source>
        <dbReference type="ARBA" id="ARBA00022741"/>
    </source>
</evidence>
<evidence type="ECO:0000313" key="7">
    <source>
        <dbReference type="EMBL" id="HDL90484.1"/>
    </source>
</evidence>
<dbReference type="GO" id="GO:0005524">
    <property type="term" value="F:ATP binding"/>
    <property type="evidence" value="ECO:0007669"/>
    <property type="project" value="UniProtKB-KW"/>
</dbReference>
<evidence type="ECO:0000256" key="2">
    <source>
        <dbReference type="ARBA" id="ARBA00022448"/>
    </source>
</evidence>
<dbReference type="Pfam" id="PF00005">
    <property type="entry name" value="ABC_tran"/>
    <property type="match status" value="1"/>
</dbReference>
<dbReference type="CDD" id="cd03224">
    <property type="entry name" value="ABC_TM1139_LivF_branched"/>
    <property type="match status" value="1"/>
</dbReference>
<dbReference type="PANTHER" id="PTHR43820">
    <property type="entry name" value="HIGH-AFFINITY BRANCHED-CHAIN AMINO ACID TRANSPORT ATP-BINDING PROTEIN LIVF"/>
    <property type="match status" value="1"/>
</dbReference>
<keyword evidence="3" id="KW-0547">Nucleotide-binding</keyword>
<gene>
    <name evidence="7" type="ORF">ENG14_06230</name>
</gene>
<dbReference type="GO" id="GO:0016887">
    <property type="term" value="F:ATP hydrolysis activity"/>
    <property type="evidence" value="ECO:0007669"/>
    <property type="project" value="InterPro"/>
</dbReference>
<proteinExistence type="inferred from homology"/>
<reference evidence="7" key="1">
    <citation type="journal article" date="2020" name="mSystems">
        <title>Genome- and Community-Level Interaction Insights into Carbon Utilization and Element Cycling Functions of Hydrothermarchaeota in Hydrothermal Sediment.</title>
        <authorList>
            <person name="Zhou Z."/>
            <person name="Liu Y."/>
            <person name="Xu W."/>
            <person name="Pan J."/>
            <person name="Luo Z.H."/>
            <person name="Li M."/>
        </authorList>
    </citation>
    <scope>NUCLEOTIDE SEQUENCE [LARGE SCALE GENOMIC DNA]</scope>
    <source>
        <strain evidence="7">HyVt-19</strain>
    </source>
</reference>
<dbReference type="SMART" id="SM00382">
    <property type="entry name" value="AAA"/>
    <property type="match status" value="1"/>
</dbReference>
<dbReference type="PROSITE" id="PS00211">
    <property type="entry name" value="ABC_TRANSPORTER_1"/>
    <property type="match status" value="1"/>
</dbReference>
<dbReference type="GO" id="GO:0015658">
    <property type="term" value="F:branched-chain amino acid transmembrane transporter activity"/>
    <property type="evidence" value="ECO:0007669"/>
    <property type="project" value="TreeGrafter"/>
</dbReference>
<dbReference type="InterPro" id="IPR052156">
    <property type="entry name" value="BCAA_Transport_ATP-bd_LivF"/>
</dbReference>
<sequence>MILDVRDVHVYYGDSYILQGVSLGVREGELVCLLGRNGAGKTTTMRTIMGYAVPVRGEVLFKGHRISGLPVYEIARMGLGYVPEDRRVFTSLTVEENLEVATKLPEHLEDPWTIERVFETFSILKRLRNKKGGELSGGEQQLLSIARALVGNPDLLLLDEPCEGLAPVIVEFLGEVITELKKKIPILLAEQNARFALQLADRGYIIEKGRICFEGAKEELMSNRDVQCRYLAV</sequence>
<evidence type="ECO:0000259" key="6">
    <source>
        <dbReference type="PROSITE" id="PS50893"/>
    </source>
</evidence>
<dbReference type="InterPro" id="IPR027417">
    <property type="entry name" value="P-loop_NTPase"/>
</dbReference>
<accession>A0A7C0WST9</accession>
<dbReference type="PROSITE" id="PS50893">
    <property type="entry name" value="ABC_TRANSPORTER_2"/>
    <property type="match status" value="1"/>
</dbReference>
<dbReference type="InterPro" id="IPR017871">
    <property type="entry name" value="ABC_transporter-like_CS"/>
</dbReference>
<comment type="caution">
    <text evidence="7">The sequence shown here is derived from an EMBL/GenBank/DDBJ whole genome shotgun (WGS) entry which is preliminary data.</text>
</comment>
<dbReference type="Gene3D" id="3.40.50.300">
    <property type="entry name" value="P-loop containing nucleotide triphosphate hydrolases"/>
    <property type="match status" value="1"/>
</dbReference>
<keyword evidence="2" id="KW-0813">Transport</keyword>
<keyword evidence="4 7" id="KW-0067">ATP-binding</keyword>
<dbReference type="Proteomes" id="UP000886355">
    <property type="component" value="Unassembled WGS sequence"/>
</dbReference>
<feature type="domain" description="ABC transporter" evidence="6">
    <location>
        <begin position="3"/>
        <end position="233"/>
    </location>
</feature>
<keyword evidence="5" id="KW-0029">Amino-acid transport</keyword>
<dbReference type="PANTHER" id="PTHR43820:SF2">
    <property type="entry name" value="ABC TRANSPORTER ATP-BINDING PROTEIN"/>
    <property type="match status" value="1"/>
</dbReference>